<reference evidence="3" key="1">
    <citation type="journal article" date="2020" name="J. Eukaryot. Microbiol.">
        <title>De novo Sequencing, Assembly and Annotation of the Transcriptome for the Free-Living Testate Amoeba Arcella intermedia.</title>
        <authorList>
            <person name="Ribeiro G.M."/>
            <person name="Porfirio-Sousa A.L."/>
            <person name="Maurer-Alcala X.X."/>
            <person name="Katz L.A."/>
            <person name="Lahr D.J.G."/>
        </authorList>
    </citation>
    <scope>NUCLEOTIDE SEQUENCE</scope>
</reference>
<dbReference type="EMBL" id="GIBP01004358">
    <property type="protein sequence ID" value="NDV33327.1"/>
    <property type="molecule type" value="Transcribed_RNA"/>
</dbReference>
<keyword evidence="2" id="KW-0479">Metal-binding</keyword>
<dbReference type="PRINTS" id="PR01951">
    <property type="entry name" value="LANCEUKARYTE"/>
</dbReference>
<comment type="similarity">
    <text evidence="1">Belongs to the LanC-like protein family.</text>
</comment>
<dbReference type="Pfam" id="PF05147">
    <property type="entry name" value="LANC_like"/>
    <property type="match status" value="1"/>
</dbReference>
<keyword evidence="2" id="KW-0862">Zinc</keyword>
<dbReference type="GO" id="GO:0005886">
    <property type="term" value="C:plasma membrane"/>
    <property type="evidence" value="ECO:0007669"/>
    <property type="project" value="TreeGrafter"/>
</dbReference>
<sequence length="341" mass="37960">MFLRLYKNFGDISYLDYARQYIEAALTRTTPTPNYVGFLGSYTGIYTTAAIIYNELGDTLKSSKYVDLMKTAIVEGQQCTEDTFYNGKAGLLMAARMLNNYFGEEVIPQSDILIIAQLLLEDGINNGRDGYLVWHNMIFPEVVFLGQGDGSTGVLTQLMQIPQIMANETATSYIKNTLDYYLTIQMPDGNFPTPVQSPYPDQADQLVQWCHGGPGFIPVLTLGYLAFGNEAYLRSADSAADLLWQKGILTKGLMLGHGVSGNTYMFLYMYEKTLNPKYLYRAIKFQEFTLGSPIMVDPTIMRVPSPSPYSLYGGSYGGAVVLWSDMLTGASYHMPGFDAYP</sequence>
<dbReference type="GO" id="GO:0005975">
    <property type="term" value="P:carbohydrate metabolic process"/>
    <property type="evidence" value="ECO:0007669"/>
    <property type="project" value="InterPro"/>
</dbReference>
<feature type="binding site" evidence="2">
    <location>
        <position position="257"/>
    </location>
    <ligand>
        <name>Zn(2+)</name>
        <dbReference type="ChEBI" id="CHEBI:29105"/>
    </ligand>
</feature>
<evidence type="ECO:0000256" key="1">
    <source>
        <dbReference type="ARBA" id="ARBA00007179"/>
    </source>
</evidence>
<protein>
    <recommendedName>
        <fullName evidence="4">Squalene cyclase C-terminal domain-containing protein</fullName>
    </recommendedName>
</protein>
<feature type="binding site" evidence="2">
    <location>
        <position position="210"/>
    </location>
    <ligand>
        <name>Zn(2+)</name>
        <dbReference type="ChEBI" id="CHEBI:29105"/>
    </ligand>
</feature>
<dbReference type="InterPro" id="IPR007822">
    <property type="entry name" value="LANC-like"/>
</dbReference>
<dbReference type="InterPro" id="IPR020464">
    <property type="entry name" value="LanC-like_prot_euk"/>
</dbReference>
<dbReference type="PANTHER" id="PTHR12736">
    <property type="entry name" value="LANC-LIKE PROTEIN"/>
    <property type="match status" value="1"/>
</dbReference>
<dbReference type="PANTHER" id="PTHR12736:SF7">
    <property type="entry name" value="LANC-LIKE PROTEIN 3"/>
    <property type="match status" value="1"/>
</dbReference>
<name>A0A6B2L942_9EUKA</name>
<evidence type="ECO:0000256" key="2">
    <source>
        <dbReference type="PIRSR" id="PIRSR607822-1"/>
    </source>
</evidence>
<dbReference type="Gene3D" id="1.50.10.10">
    <property type="match status" value="1"/>
</dbReference>
<dbReference type="GO" id="GO:0046872">
    <property type="term" value="F:metal ion binding"/>
    <property type="evidence" value="ECO:0007669"/>
    <property type="project" value="UniProtKB-KW"/>
</dbReference>
<dbReference type="SUPFAM" id="SSF158745">
    <property type="entry name" value="LanC-like"/>
    <property type="match status" value="1"/>
</dbReference>
<proteinExistence type="inferred from homology"/>
<dbReference type="PRINTS" id="PR01950">
    <property type="entry name" value="LANCSUPER"/>
</dbReference>
<accession>A0A6B2L942</accession>
<dbReference type="GO" id="GO:0031179">
    <property type="term" value="P:peptide modification"/>
    <property type="evidence" value="ECO:0007669"/>
    <property type="project" value="InterPro"/>
</dbReference>
<organism evidence="3">
    <name type="scientific">Arcella intermedia</name>
    <dbReference type="NCBI Taxonomy" id="1963864"/>
    <lineage>
        <taxon>Eukaryota</taxon>
        <taxon>Amoebozoa</taxon>
        <taxon>Tubulinea</taxon>
        <taxon>Elardia</taxon>
        <taxon>Arcellinida</taxon>
        <taxon>Sphaerothecina</taxon>
        <taxon>Arcellidae</taxon>
        <taxon>Arcella</taxon>
    </lineage>
</organism>
<dbReference type="SMART" id="SM01260">
    <property type="entry name" value="LANC_like"/>
    <property type="match status" value="1"/>
</dbReference>
<dbReference type="InterPro" id="IPR012341">
    <property type="entry name" value="6hp_glycosidase-like_sf"/>
</dbReference>
<dbReference type="CDD" id="cd04794">
    <property type="entry name" value="euk_LANCL"/>
    <property type="match status" value="1"/>
</dbReference>
<dbReference type="AlphaFoldDB" id="A0A6B2L942"/>
<evidence type="ECO:0008006" key="4">
    <source>
        <dbReference type="Google" id="ProtNLM"/>
    </source>
</evidence>
<evidence type="ECO:0000313" key="3">
    <source>
        <dbReference type="EMBL" id="NDV33327.1"/>
    </source>
</evidence>